<gene>
    <name evidence="1" type="ORF">M595_6312</name>
</gene>
<proteinExistence type="predicted"/>
<name>U7Q7F4_9CYAN</name>
<protein>
    <submittedName>
        <fullName evidence="1">Uncharacterized protein</fullName>
    </submittedName>
</protein>
<evidence type="ECO:0000313" key="1">
    <source>
        <dbReference type="EMBL" id="ERT03748.1"/>
    </source>
</evidence>
<dbReference type="Proteomes" id="UP000017127">
    <property type="component" value="Unassembled WGS sequence"/>
</dbReference>
<feature type="non-terminal residue" evidence="1">
    <location>
        <position position="109"/>
    </location>
</feature>
<sequence length="109" mass="12190">MFPSFGRLTQYIAICTALSVLFSVENSSSRASQSPLKIIRQGSLIELNNQEADLAWVQWQSTEAEPLRVGIRDLGLMRLLGLDLLDTDDSTQQPVEWFSSTNSSPRSEE</sequence>
<reference evidence="1 2" key="1">
    <citation type="journal article" date="2013" name="Front. Microbiol.">
        <title>Comparative genomic analyses of the cyanobacterium, Lyngbya aestuarii BL J, a powerful hydrogen producer.</title>
        <authorList>
            <person name="Kothari A."/>
            <person name="Vaughn M."/>
            <person name="Garcia-Pichel F."/>
        </authorList>
    </citation>
    <scope>NUCLEOTIDE SEQUENCE [LARGE SCALE GENOMIC DNA]</scope>
    <source>
        <strain evidence="1 2">BL J</strain>
    </source>
</reference>
<comment type="caution">
    <text evidence="1">The sequence shown here is derived from an EMBL/GenBank/DDBJ whole genome shotgun (WGS) entry which is preliminary data.</text>
</comment>
<dbReference type="EMBL" id="AUZM01000235">
    <property type="protein sequence ID" value="ERT03748.1"/>
    <property type="molecule type" value="Genomic_DNA"/>
</dbReference>
<keyword evidence="2" id="KW-1185">Reference proteome</keyword>
<evidence type="ECO:0000313" key="2">
    <source>
        <dbReference type="Proteomes" id="UP000017127"/>
    </source>
</evidence>
<organism evidence="1 2">
    <name type="scientific">Lyngbya aestuarii BL J</name>
    <dbReference type="NCBI Taxonomy" id="1348334"/>
    <lineage>
        <taxon>Bacteria</taxon>
        <taxon>Bacillati</taxon>
        <taxon>Cyanobacteriota</taxon>
        <taxon>Cyanophyceae</taxon>
        <taxon>Oscillatoriophycideae</taxon>
        <taxon>Oscillatoriales</taxon>
        <taxon>Microcoleaceae</taxon>
        <taxon>Lyngbya</taxon>
    </lineage>
</organism>
<accession>U7Q7F4</accession>
<dbReference type="AlphaFoldDB" id="U7Q7F4"/>